<feature type="region of interest" description="Disordered" evidence="1">
    <location>
        <begin position="1"/>
        <end position="22"/>
    </location>
</feature>
<evidence type="ECO:0000313" key="4">
    <source>
        <dbReference type="EnsemblPlants" id="KQJ86034"/>
    </source>
</evidence>
<organism evidence="3">
    <name type="scientific">Brachypodium distachyon</name>
    <name type="common">Purple false brome</name>
    <name type="synonym">Trachynia distachya</name>
    <dbReference type="NCBI Taxonomy" id="15368"/>
    <lineage>
        <taxon>Eukaryota</taxon>
        <taxon>Viridiplantae</taxon>
        <taxon>Streptophyta</taxon>
        <taxon>Embryophyta</taxon>
        <taxon>Tracheophyta</taxon>
        <taxon>Spermatophyta</taxon>
        <taxon>Magnoliopsida</taxon>
        <taxon>Liliopsida</taxon>
        <taxon>Poales</taxon>
        <taxon>Poaceae</taxon>
        <taxon>BOP clade</taxon>
        <taxon>Pooideae</taxon>
        <taxon>Stipodae</taxon>
        <taxon>Brachypodieae</taxon>
        <taxon>Brachypodium</taxon>
    </lineage>
</organism>
<dbReference type="InParanoid" id="A0A0Q3GYS0"/>
<feature type="domain" description="DUF7597" evidence="2">
    <location>
        <begin position="6"/>
        <end position="127"/>
    </location>
</feature>
<dbReference type="PANTHER" id="PTHR33075:SF7">
    <property type="entry name" value="OS02G0303350 PROTEIN"/>
    <property type="match status" value="1"/>
</dbReference>
<reference evidence="4" key="3">
    <citation type="submission" date="2018-08" db="UniProtKB">
        <authorList>
            <consortium name="EnsemblPlants"/>
        </authorList>
    </citation>
    <scope>IDENTIFICATION</scope>
    <source>
        <strain evidence="4">cv. Bd21</strain>
    </source>
</reference>
<dbReference type="EnsemblPlants" id="KQJ86034">
    <property type="protein sequence ID" value="KQJ86034"/>
    <property type="gene ID" value="BRADI_4g02966v3"/>
</dbReference>
<dbReference type="InterPro" id="IPR056018">
    <property type="entry name" value="DUF7597"/>
</dbReference>
<dbReference type="OrthoDB" id="696643at2759"/>
<name>A0A0Q3GYS0_BRADI</name>
<gene>
    <name evidence="3" type="ORF">BRADI_4g02966v3</name>
</gene>
<evidence type="ECO:0000256" key="1">
    <source>
        <dbReference type="SAM" id="MobiDB-lite"/>
    </source>
</evidence>
<evidence type="ECO:0000259" key="2">
    <source>
        <dbReference type="Pfam" id="PF24530"/>
    </source>
</evidence>
<reference evidence="3" key="2">
    <citation type="submission" date="2017-06" db="EMBL/GenBank/DDBJ databases">
        <title>WGS assembly of Brachypodium distachyon.</title>
        <authorList>
            <consortium name="The International Brachypodium Initiative"/>
            <person name="Lucas S."/>
            <person name="Harmon-Smith M."/>
            <person name="Lail K."/>
            <person name="Tice H."/>
            <person name="Grimwood J."/>
            <person name="Bruce D."/>
            <person name="Barry K."/>
            <person name="Shu S."/>
            <person name="Lindquist E."/>
            <person name="Wang M."/>
            <person name="Pitluck S."/>
            <person name="Vogel J.P."/>
            <person name="Garvin D.F."/>
            <person name="Mockler T.C."/>
            <person name="Schmutz J."/>
            <person name="Rokhsar D."/>
            <person name="Bevan M.W."/>
        </authorList>
    </citation>
    <scope>NUCLEOTIDE SEQUENCE</scope>
    <source>
        <strain evidence="3">Bd21</strain>
    </source>
</reference>
<dbReference type="Gramene" id="KQJ86034">
    <property type="protein sequence ID" value="KQJ86034"/>
    <property type="gene ID" value="BRADI_4g02966v3"/>
</dbReference>
<sequence length="252" mass="28268">MAKYPVDPTPHLPPGTSVVAPNPHRPQRGYVVLSGGVPIICDEWAIATLAPPVENEEYGDALEIIRHFLTNRRLPVRFTSRCGMGTALIQFMTVCDRDTAVNSGPYYIDDRVLRFVPQNRGINHREAVFTHDVWIMLLNYPLECWDIEAVTDAFVPYGSFLVWNKELSNRARILVKIRVYDILALTLSLVILSNSNDMGHGDSWTCPLFVLSYDLLGALTAEEDPLPPGGETPHPMPIQFNDVWPEPSHVPP</sequence>
<dbReference type="AlphaFoldDB" id="A0A0Q3GYS0"/>
<keyword evidence="5" id="KW-1185">Reference proteome</keyword>
<reference evidence="3 4" key="1">
    <citation type="journal article" date="2010" name="Nature">
        <title>Genome sequencing and analysis of the model grass Brachypodium distachyon.</title>
        <authorList>
            <consortium name="International Brachypodium Initiative"/>
        </authorList>
    </citation>
    <scope>NUCLEOTIDE SEQUENCE [LARGE SCALE GENOMIC DNA]</scope>
    <source>
        <strain evidence="3 4">Bd21</strain>
    </source>
</reference>
<dbReference type="Pfam" id="PF24530">
    <property type="entry name" value="DUF7597"/>
    <property type="match status" value="1"/>
</dbReference>
<accession>A0A0Q3GYS0</accession>
<dbReference type="PANTHER" id="PTHR33075">
    <property type="entry name" value="OS02G0499800 PROTEIN"/>
    <property type="match status" value="1"/>
</dbReference>
<dbReference type="EMBL" id="CM000883">
    <property type="protein sequence ID" value="KQJ86034.2"/>
    <property type="molecule type" value="Genomic_DNA"/>
</dbReference>
<dbReference type="Proteomes" id="UP000008810">
    <property type="component" value="Chromosome 4"/>
</dbReference>
<protein>
    <recommendedName>
        <fullName evidence="2">DUF7597 domain-containing protein</fullName>
    </recommendedName>
</protein>
<proteinExistence type="predicted"/>
<evidence type="ECO:0000313" key="5">
    <source>
        <dbReference type="Proteomes" id="UP000008810"/>
    </source>
</evidence>
<evidence type="ECO:0000313" key="3">
    <source>
        <dbReference type="EMBL" id="KQJ86034.2"/>
    </source>
</evidence>